<dbReference type="EMBL" id="QYUK01000011">
    <property type="protein sequence ID" value="RJF86594.1"/>
    <property type="molecule type" value="Genomic_DNA"/>
</dbReference>
<dbReference type="Gene3D" id="3.30.2310.20">
    <property type="entry name" value="RelE-like"/>
    <property type="match status" value="1"/>
</dbReference>
<evidence type="ECO:0000256" key="1">
    <source>
        <dbReference type="ARBA" id="ARBA00006226"/>
    </source>
</evidence>
<evidence type="ECO:0000256" key="2">
    <source>
        <dbReference type="ARBA" id="ARBA00022649"/>
    </source>
</evidence>
<comment type="similarity">
    <text evidence="1">Belongs to the RelE toxin family.</text>
</comment>
<dbReference type="Proteomes" id="UP000284605">
    <property type="component" value="Unassembled WGS sequence"/>
</dbReference>
<sequence>MRRAIWTKEARADWYTQIEYVGTKDPFAAELIANRVLDAVHRLAEMPTGRRGRVEGTYEKSVRGTRLIVAYALVDDPTEEDGGLVILHIIHTARDWPAGQWPK</sequence>
<gene>
    <name evidence="3" type="ORF">D3874_05800</name>
</gene>
<dbReference type="InterPro" id="IPR035093">
    <property type="entry name" value="RelE/ParE_toxin_dom_sf"/>
</dbReference>
<reference evidence="3 4" key="1">
    <citation type="submission" date="2018-09" db="EMBL/GenBank/DDBJ databases">
        <authorList>
            <person name="Zhu H."/>
        </authorList>
    </citation>
    <scope>NUCLEOTIDE SEQUENCE [LARGE SCALE GENOMIC DNA]</scope>
    <source>
        <strain evidence="3 4">K1W22B-8</strain>
    </source>
</reference>
<keyword evidence="4" id="KW-1185">Reference proteome</keyword>
<dbReference type="AlphaFoldDB" id="A0A418W9I2"/>
<keyword evidence="2" id="KW-1277">Toxin-antitoxin system</keyword>
<name>A0A418W9I2_9PROT</name>
<dbReference type="InterPro" id="IPR051803">
    <property type="entry name" value="TA_system_RelE-like_toxin"/>
</dbReference>
<dbReference type="InterPro" id="IPR007712">
    <property type="entry name" value="RelE/ParE_toxin"/>
</dbReference>
<dbReference type="OrthoDB" id="595470at2"/>
<dbReference type="PANTHER" id="PTHR33755">
    <property type="entry name" value="TOXIN PARE1-RELATED"/>
    <property type="match status" value="1"/>
</dbReference>
<protein>
    <submittedName>
        <fullName evidence="3">Type II toxin-antitoxin system RelE/ParE family toxin</fullName>
    </submittedName>
</protein>
<evidence type="ECO:0000313" key="4">
    <source>
        <dbReference type="Proteomes" id="UP000284605"/>
    </source>
</evidence>
<dbReference type="PANTHER" id="PTHR33755:SF6">
    <property type="entry name" value="PLASMID STABILIZATION SYSTEM PROTEIN"/>
    <property type="match status" value="1"/>
</dbReference>
<dbReference type="RefSeq" id="WP_119777239.1">
    <property type="nucleotide sequence ID" value="NZ_QYUK01000011.1"/>
</dbReference>
<comment type="caution">
    <text evidence="3">The sequence shown here is derived from an EMBL/GenBank/DDBJ whole genome shotgun (WGS) entry which is preliminary data.</text>
</comment>
<organism evidence="3 4">
    <name type="scientific">Oleomonas cavernae</name>
    <dbReference type="NCBI Taxonomy" id="2320859"/>
    <lineage>
        <taxon>Bacteria</taxon>
        <taxon>Pseudomonadati</taxon>
        <taxon>Pseudomonadota</taxon>
        <taxon>Alphaproteobacteria</taxon>
        <taxon>Acetobacterales</taxon>
        <taxon>Acetobacteraceae</taxon>
        <taxon>Oleomonas</taxon>
    </lineage>
</organism>
<evidence type="ECO:0000313" key="3">
    <source>
        <dbReference type="EMBL" id="RJF86594.1"/>
    </source>
</evidence>
<proteinExistence type="inferred from homology"/>
<accession>A0A418W9I2</accession>
<dbReference type="Pfam" id="PF05016">
    <property type="entry name" value="ParE_toxin"/>
    <property type="match status" value="1"/>
</dbReference>